<evidence type="ECO:0000313" key="14">
    <source>
        <dbReference type="Proteomes" id="UP000010552"/>
    </source>
</evidence>
<keyword evidence="2" id="KW-0547">Nucleotide-binding</keyword>
<dbReference type="InterPro" id="IPR027417">
    <property type="entry name" value="P-loop_NTPase"/>
</dbReference>
<sequence length="842" mass="95951">MVGIRGPNCKVSLAESQRLRVYDKVQLIFKMLKSNDSLFSLDNLFFEKTDEAENSPDYEKSLDWYLPPAPLISEIPATQALEEEIENHKLLGLEKRQKMLTSNLKLTNENTNHISPTQKFQFAFPSKKYEEDVLNLGGAGNNDLSHVSGKLTYGSQKLKNHIGTEIAPEKNIADDTKLVNFSEDKGESPSVFQKRLFKISDNTHGNTYSDNSANLDSSIGSVKIVQREINEKNSWKYRNSKQKPQYSDINMFTARDDFSASEIREGIFKAPSFSLAPQPHEVQVAPIKALCSQRFDDWKEKFGPIGLNCKELTGDTVMDDLFEIQHAHIIMTTPEKWDSMTRKWRDNSLVQLVRLFLIDEVHVVKDENRGPTLEVVVSRMKTVQSLSHTLENTTTFIPMRFVAVSATIPNAEDIAEWLSSGERPAVCLKMDERYRPVKLRKVVLGFPSSSNQTEFKFDLALNYKIASVIQTYSDQKPALVFCATRKGVQQAASVLVKGAKFIMTVEQKQRLQKCAYSIRDSKLKVTTSTLAMGVNLPAHLVVIKSTMHYAGGVFEEYSETDILQMIGRAGRPQFDTTATAVIMTRLSTREKYIQMLACSDTVESSLHKHLIEHLNAEIVLHTITDVNIALEWIRSTLLYIRALKNPSHYELCLKNLNDLSSLDLITMDEGVNFKPNETGRLMAWYYITFETVKKFYTISGKETLSDLVTMIASCKEFLDVRLRINEKKTLNTLNKDPNRITIRHPPFGTQIKETVMYLPKYELEVEQIARYSDTMGEILVTIKLRNFEQLQTKRTASDSHYVTLIIGDADNQLVFKHKIIRYHPEDEADEMKSFLGIFDGIF</sequence>
<dbReference type="SMART" id="SM00490">
    <property type="entry name" value="HELICc"/>
    <property type="match status" value="1"/>
</dbReference>
<dbReference type="SMART" id="SM00487">
    <property type="entry name" value="DEXDc"/>
    <property type="match status" value="1"/>
</dbReference>
<keyword evidence="3" id="KW-0378">Hydrolase</keyword>
<name>L5K4Q9_PTEAL</name>
<comment type="catalytic activity">
    <reaction evidence="10">
        <text>ATP + H2O = ADP + phosphate + H(+)</text>
        <dbReference type="Rhea" id="RHEA:13065"/>
        <dbReference type="ChEBI" id="CHEBI:15377"/>
        <dbReference type="ChEBI" id="CHEBI:15378"/>
        <dbReference type="ChEBI" id="CHEBI:30616"/>
        <dbReference type="ChEBI" id="CHEBI:43474"/>
        <dbReference type="ChEBI" id="CHEBI:456216"/>
        <dbReference type="EC" id="5.6.2.4"/>
    </reaction>
</comment>
<keyword evidence="14" id="KW-1185">Reference proteome</keyword>
<dbReference type="InterPro" id="IPR004179">
    <property type="entry name" value="Sec63-dom"/>
</dbReference>
<dbReference type="Gene3D" id="1.10.10.10">
    <property type="entry name" value="Winged helix-like DNA-binding domain superfamily/Winged helix DNA-binding domain"/>
    <property type="match status" value="1"/>
</dbReference>
<evidence type="ECO:0000259" key="12">
    <source>
        <dbReference type="PROSITE" id="PS51194"/>
    </source>
</evidence>
<evidence type="ECO:0000313" key="13">
    <source>
        <dbReference type="EMBL" id="ELK06332.1"/>
    </source>
</evidence>
<proteinExistence type="inferred from homology"/>
<evidence type="ECO:0000256" key="8">
    <source>
        <dbReference type="ARBA" id="ARBA00034617"/>
    </source>
</evidence>
<dbReference type="AlphaFoldDB" id="L5K4Q9"/>
<dbReference type="InParanoid" id="L5K4Q9"/>
<organism evidence="13 14">
    <name type="scientific">Pteropus alecto</name>
    <name type="common">Black flying fox</name>
    <dbReference type="NCBI Taxonomy" id="9402"/>
    <lineage>
        <taxon>Eukaryota</taxon>
        <taxon>Metazoa</taxon>
        <taxon>Chordata</taxon>
        <taxon>Craniata</taxon>
        <taxon>Vertebrata</taxon>
        <taxon>Euteleostomi</taxon>
        <taxon>Mammalia</taxon>
        <taxon>Eutheria</taxon>
        <taxon>Laurasiatheria</taxon>
        <taxon>Chiroptera</taxon>
        <taxon>Yinpterochiroptera</taxon>
        <taxon>Pteropodoidea</taxon>
        <taxon>Pteropodidae</taxon>
        <taxon>Pteropodinae</taxon>
        <taxon>Pteropus</taxon>
    </lineage>
</organism>
<accession>L5K4Q9</accession>
<dbReference type="Pfam" id="PF02889">
    <property type="entry name" value="Sec63"/>
    <property type="match status" value="1"/>
</dbReference>
<dbReference type="Gene3D" id="1.10.3380.10">
    <property type="entry name" value="Sec63 N-terminal domain-like domain"/>
    <property type="match status" value="1"/>
</dbReference>
<dbReference type="GO" id="GO:0016787">
    <property type="term" value="F:hydrolase activity"/>
    <property type="evidence" value="ECO:0007669"/>
    <property type="project" value="UniProtKB-KW"/>
</dbReference>
<comment type="similarity">
    <text evidence="1">Belongs to the helicase family. SKI2 subfamily.</text>
</comment>
<evidence type="ECO:0000256" key="1">
    <source>
        <dbReference type="ARBA" id="ARBA00010140"/>
    </source>
</evidence>
<dbReference type="PROSITE" id="PS51194">
    <property type="entry name" value="HELICASE_CTER"/>
    <property type="match status" value="1"/>
</dbReference>
<dbReference type="EC" id="5.6.2.4" evidence="9"/>
<dbReference type="InterPro" id="IPR014001">
    <property type="entry name" value="Helicase_ATP-bd"/>
</dbReference>
<dbReference type="InterPro" id="IPR057842">
    <property type="entry name" value="WH_MER3"/>
</dbReference>
<dbReference type="SUPFAM" id="SSF52540">
    <property type="entry name" value="P-loop containing nucleoside triphosphate hydrolases"/>
    <property type="match status" value="1"/>
</dbReference>
<dbReference type="SUPFAM" id="SSF46785">
    <property type="entry name" value="Winged helix' DNA-binding domain"/>
    <property type="match status" value="1"/>
</dbReference>
<keyword evidence="5" id="KW-0067">ATP-binding</keyword>
<evidence type="ECO:0000256" key="5">
    <source>
        <dbReference type="ARBA" id="ARBA00022840"/>
    </source>
</evidence>
<dbReference type="InterPro" id="IPR052247">
    <property type="entry name" value="Meiotic_Crossover_Helicase"/>
</dbReference>
<dbReference type="PANTHER" id="PTHR47835:SF3">
    <property type="entry name" value="HELICASE FOR MEIOSIS 1"/>
    <property type="match status" value="1"/>
</dbReference>
<evidence type="ECO:0000256" key="3">
    <source>
        <dbReference type="ARBA" id="ARBA00022801"/>
    </source>
</evidence>
<dbReference type="CDD" id="cd18795">
    <property type="entry name" value="SF2_C_Ski2"/>
    <property type="match status" value="1"/>
</dbReference>
<dbReference type="GO" id="GO:0005524">
    <property type="term" value="F:ATP binding"/>
    <property type="evidence" value="ECO:0007669"/>
    <property type="project" value="UniProtKB-KW"/>
</dbReference>
<comment type="catalytic activity">
    <reaction evidence="8">
        <text>Couples ATP hydrolysis with the unwinding of duplex DNA by translocating in the 3'-5' direction.</text>
        <dbReference type="EC" id="5.6.2.4"/>
    </reaction>
</comment>
<dbReference type="InterPro" id="IPR036390">
    <property type="entry name" value="WH_DNA-bd_sf"/>
</dbReference>
<dbReference type="GO" id="GO:0043138">
    <property type="term" value="F:3'-5' DNA helicase activity"/>
    <property type="evidence" value="ECO:0007669"/>
    <property type="project" value="UniProtKB-EC"/>
</dbReference>
<dbReference type="InterPro" id="IPR036388">
    <property type="entry name" value="WH-like_DNA-bd_sf"/>
</dbReference>
<evidence type="ECO:0000256" key="6">
    <source>
        <dbReference type="ARBA" id="ARBA00023235"/>
    </source>
</evidence>
<evidence type="ECO:0000256" key="9">
    <source>
        <dbReference type="ARBA" id="ARBA00034808"/>
    </source>
</evidence>
<dbReference type="PANTHER" id="PTHR47835">
    <property type="entry name" value="HFM1, ATP DEPENDENT DNA HELICASE HOMOLOG"/>
    <property type="match status" value="1"/>
</dbReference>
<dbReference type="Pfam" id="PF23445">
    <property type="entry name" value="WHD_SNRNP200"/>
    <property type="match status" value="1"/>
</dbReference>
<dbReference type="STRING" id="9402.L5K4Q9"/>
<reference evidence="14" key="1">
    <citation type="journal article" date="2013" name="Science">
        <title>Comparative analysis of bat genomes provides insight into the evolution of flight and immunity.</title>
        <authorList>
            <person name="Zhang G."/>
            <person name="Cowled C."/>
            <person name="Shi Z."/>
            <person name="Huang Z."/>
            <person name="Bishop-Lilly K.A."/>
            <person name="Fang X."/>
            <person name="Wynne J.W."/>
            <person name="Xiong Z."/>
            <person name="Baker M.L."/>
            <person name="Zhao W."/>
            <person name="Tachedjian M."/>
            <person name="Zhu Y."/>
            <person name="Zhou P."/>
            <person name="Jiang X."/>
            <person name="Ng J."/>
            <person name="Yang L."/>
            <person name="Wu L."/>
            <person name="Xiao J."/>
            <person name="Feng Y."/>
            <person name="Chen Y."/>
            <person name="Sun X."/>
            <person name="Zhang Y."/>
            <person name="Marsh G.A."/>
            <person name="Crameri G."/>
            <person name="Broder C.C."/>
            <person name="Frey K.G."/>
            <person name="Wang L.F."/>
            <person name="Wang J."/>
        </authorList>
    </citation>
    <scope>NUCLEOTIDE SEQUENCE [LARGE SCALE GENOMIC DNA]</scope>
</reference>
<keyword evidence="6" id="KW-0413">Isomerase</keyword>
<dbReference type="EMBL" id="KB031032">
    <property type="protein sequence ID" value="ELK06332.1"/>
    <property type="molecule type" value="Genomic_DNA"/>
</dbReference>
<dbReference type="GO" id="GO:0003676">
    <property type="term" value="F:nucleic acid binding"/>
    <property type="evidence" value="ECO:0007669"/>
    <property type="project" value="InterPro"/>
</dbReference>
<feature type="domain" description="Helicase ATP-binding" evidence="11">
    <location>
        <begin position="284"/>
        <end position="426"/>
    </location>
</feature>
<evidence type="ECO:0000259" key="11">
    <source>
        <dbReference type="PROSITE" id="PS51192"/>
    </source>
</evidence>
<dbReference type="FunCoup" id="L5K4Q9">
    <property type="interactions" value="25"/>
</dbReference>
<dbReference type="GO" id="GO:0051321">
    <property type="term" value="P:meiotic cell cycle"/>
    <property type="evidence" value="ECO:0007669"/>
    <property type="project" value="UniProtKB-KW"/>
</dbReference>
<dbReference type="eggNOG" id="KOG0952">
    <property type="taxonomic scope" value="Eukaryota"/>
</dbReference>
<dbReference type="Pfam" id="PF00271">
    <property type="entry name" value="Helicase_C"/>
    <property type="match status" value="1"/>
</dbReference>
<keyword evidence="7" id="KW-0469">Meiosis</keyword>
<gene>
    <name evidence="13" type="ORF">PAL_GLEAN10023953</name>
</gene>
<dbReference type="PROSITE" id="PS51192">
    <property type="entry name" value="HELICASE_ATP_BIND_1"/>
    <property type="match status" value="1"/>
</dbReference>
<evidence type="ECO:0000256" key="7">
    <source>
        <dbReference type="ARBA" id="ARBA00023254"/>
    </source>
</evidence>
<dbReference type="InterPro" id="IPR001650">
    <property type="entry name" value="Helicase_C-like"/>
</dbReference>
<evidence type="ECO:0000256" key="4">
    <source>
        <dbReference type="ARBA" id="ARBA00022806"/>
    </source>
</evidence>
<dbReference type="Pfam" id="PF00270">
    <property type="entry name" value="DEAD"/>
    <property type="match status" value="1"/>
</dbReference>
<dbReference type="Gene3D" id="3.40.50.300">
    <property type="entry name" value="P-loop containing nucleotide triphosphate hydrolases"/>
    <property type="match status" value="3"/>
</dbReference>
<keyword evidence="4 13" id="KW-0347">Helicase</keyword>
<dbReference type="Proteomes" id="UP000010552">
    <property type="component" value="Unassembled WGS sequence"/>
</dbReference>
<evidence type="ECO:0000256" key="2">
    <source>
        <dbReference type="ARBA" id="ARBA00022741"/>
    </source>
</evidence>
<evidence type="ECO:0000256" key="10">
    <source>
        <dbReference type="ARBA" id="ARBA00048988"/>
    </source>
</evidence>
<protein>
    <recommendedName>
        <fullName evidence="9">DNA 3'-5' helicase</fullName>
        <ecNumber evidence="9">5.6.2.4</ecNumber>
    </recommendedName>
</protein>
<feature type="domain" description="Helicase C-terminal" evidence="12">
    <location>
        <begin position="467"/>
        <end position="634"/>
    </location>
</feature>
<dbReference type="InterPro" id="IPR011545">
    <property type="entry name" value="DEAD/DEAH_box_helicase_dom"/>
</dbReference>